<proteinExistence type="predicted"/>
<keyword evidence="2" id="KW-0548">Nucleotidyltransferase</keyword>
<dbReference type="CDD" id="cd01650">
    <property type="entry name" value="RT_nLTR_like"/>
    <property type="match status" value="1"/>
</dbReference>
<dbReference type="GO" id="GO:0003964">
    <property type="term" value="F:RNA-directed DNA polymerase activity"/>
    <property type="evidence" value="ECO:0007669"/>
    <property type="project" value="UniProtKB-KW"/>
</dbReference>
<evidence type="ECO:0000313" key="2">
    <source>
        <dbReference type="EMBL" id="MBY70170.1"/>
    </source>
</evidence>
<organism evidence="2">
    <name type="scientific">Sipha flava</name>
    <name type="common">yellow sugarcane aphid</name>
    <dbReference type="NCBI Taxonomy" id="143950"/>
    <lineage>
        <taxon>Eukaryota</taxon>
        <taxon>Metazoa</taxon>
        <taxon>Ecdysozoa</taxon>
        <taxon>Arthropoda</taxon>
        <taxon>Hexapoda</taxon>
        <taxon>Insecta</taxon>
        <taxon>Pterygota</taxon>
        <taxon>Neoptera</taxon>
        <taxon>Paraneoptera</taxon>
        <taxon>Hemiptera</taxon>
        <taxon>Sternorrhyncha</taxon>
        <taxon>Aphidomorpha</taxon>
        <taxon>Aphidoidea</taxon>
        <taxon>Aphididae</taxon>
        <taxon>Sipha</taxon>
    </lineage>
</organism>
<keyword evidence="2" id="KW-0695">RNA-directed DNA polymerase</keyword>
<dbReference type="InterPro" id="IPR000477">
    <property type="entry name" value="RT_dom"/>
</dbReference>
<dbReference type="EMBL" id="GGMS01000967">
    <property type="protein sequence ID" value="MBY70170.1"/>
    <property type="molecule type" value="Transcribed_RNA"/>
</dbReference>
<protein>
    <submittedName>
        <fullName evidence="2">Putative RNA-directed DNA polymerase</fullName>
    </submittedName>
</protein>
<dbReference type="Pfam" id="PF00078">
    <property type="entry name" value="RVT_1"/>
    <property type="match status" value="1"/>
</dbReference>
<dbReference type="AlphaFoldDB" id="A0A2S2PXS8"/>
<dbReference type="PANTHER" id="PTHR36688:SF1">
    <property type="entry name" value="ENDONUCLEASE_EXONUCLEASE_PHOSPHATASE DOMAIN-CONTAINING PROTEIN"/>
    <property type="match status" value="1"/>
</dbReference>
<feature type="domain" description="Reverse transcriptase" evidence="1">
    <location>
        <begin position="52"/>
        <end position="318"/>
    </location>
</feature>
<sequence>MHLPPKNFSPGEVYQCIKSFPSQKSPGYDLITAEICQLPKKAILMLTYILNATIRLSYFPLQWKFFTIILIHKSNKPQNLPSSYRPISLLPFFSKVCEKLVLKRICPIIVNKKIIPEYQFSFRERHSILHQIHRLVDLISLSLERKMYCSAIKLDISQAFDRIWHPGLLLKLHNILPLSYFLFFKNYLENRSFSTRVGNDLSPVYPINAGVPQDAISSPLLFNIYTSDQPTNLNTHVANYADDKILIAVNKDPNTTSTHLQSQLNGMHNWFLKWRVKLNESKSCHTTFTLYKKNPPQIYINNIQIPTNTQSKYLGLILDKRLTWSPHIHSKKLAINLRTRMLQILLNNQTKTSLHSKLIIYKSLIKPMWTYGIELWGAAKISNTNKIQTVQSKNWKKLHY</sequence>
<accession>A0A2S2PXS8</accession>
<dbReference type="InterPro" id="IPR052560">
    <property type="entry name" value="RdDP_mobile_element"/>
</dbReference>
<gene>
    <name evidence="2" type="ORF">g.89629</name>
</gene>
<evidence type="ECO:0000259" key="1">
    <source>
        <dbReference type="PROSITE" id="PS50878"/>
    </source>
</evidence>
<dbReference type="InterPro" id="IPR043502">
    <property type="entry name" value="DNA/RNA_pol_sf"/>
</dbReference>
<dbReference type="PROSITE" id="PS50878">
    <property type="entry name" value="RT_POL"/>
    <property type="match status" value="1"/>
</dbReference>
<dbReference type="PANTHER" id="PTHR36688">
    <property type="entry name" value="ENDO/EXONUCLEASE/PHOSPHATASE DOMAIN-CONTAINING PROTEIN"/>
    <property type="match status" value="1"/>
</dbReference>
<reference evidence="2" key="1">
    <citation type="submission" date="2018-04" db="EMBL/GenBank/DDBJ databases">
        <title>Transcriptome assembly of Sipha flava.</title>
        <authorList>
            <person name="Scully E.D."/>
            <person name="Geib S.M."/>
            <person name="Palmer N.A."/>
            <person name="Koch K."/>
            <person name="Bradshaw J."/>
            <person name="Heng-Moss T."/>
            <person name="Sarath G."/>
        </authorList>
    </citation>
    <scope>NUCLEOTIDE SEQUENCE</scope>
</reference>
<keyword evidence="2" id="KW-0808">Transferase</keyword>
<dbReference type="SUPFAM" id="SSF56672">
    <property type="entry name" value="DNA/RNA polymerases"/>
    <property type="match status" value="1"/>
</dbReference>
<name>A0A2S2PXS8_9HEMI</name>